<dbReference type="AlphaFoldDB" id="A0AA96FDC5"/>
<evidence type="ECO:0000313" key="4">
    <source>
        <dbReference type="EMBL" id="WNM26501.1"/>
    </source>
</evidence>
<dbReference type="RefSeq" id="WP_313542321.1">
    <property type="nucleotide sequence ID" value="NZ_CP134880.1"/>
</dbReference>
<feature type="domain" description="Choice-of-anchor I" evidence="3">
    <location>
        <begin position="65"/>
        <end position="570"/>
    </location>
</feature>
<dbReference type="NCBIfam" id="NF038117">
    <property type="entry name" value="choice_anch_I"/>
    <property type="match status" value="1"/>
</dbReference>
<feature type="compositionally biased region" description="Basic and acidic residues" evidence="1">
    <location>
        <begin position="455"/>
        <end position="465"/>
    </location>
</feature>
<dbReference type="Proteomes" id="UP001303408">
    <property type="component" value="Chromosome"/>
</dbReference>
<proteinExistence type="predicted"/>
<dbReference type="SUPFAM" id="SSF50974">
    <property type="entry name" value="Nitrous oxide reductase, N-terminal domain"/>
    <property type="match status" value="1"/>
</dbReference>
<keyword evidence="2" id="KW-0732">Signal</keyword>
<feature type="region of interest" description="Disordered" evidence="1">
    <location>
        <begin position="448"/>
        <end position="469"/>
    </location>
</feature>
<organism evidence="4">
    <name type="scientific">Demequina capsici</name>
    <dbReference type="NCBI Taxonomy" id="3075620"/>
    <lineage>
        <taxon>Bacteria</taxon>
        <taxon>Bacillati</taxon>
        <taxon>Actinomycetota</taxon>
        <taxon>Actinomycetes</taxon>
        <taxon>Micrococcales</taxon>
        <taxon>Demequinaceae</taxon>
        <taxon>Demequina</taxon>
    </lineage>
</organism>
<dbReference type="InterPro" id="IPR055188">
    <property type="entry name" value="Choice_anch_I"/>
</dbReference>
<dbReference type="PANTHER" id="PTHR46928:SF1">
    <property type="entry name" value="MESENCHYME-SPECIFIC CELL SURFACE GLYCOPROTEIN"/>
    <property type="match status" value="1"/>
</dbReference>
<dbReference type="Gene3D" id="2.130.10.10">
    <property type="entry name" value="YVTN repeat-like/Quinoprotein amine dehydrogenase"/>
    <property type="match status" value="1"/>
</dbReference>
<dbReference type="InterPro" id="IPR015943">
    <property type="entry name" value="WD40/YVTN_repeat-like_dom_sf"/>
</dbReference>
<gene>
    <name evidence="4" type="ORF">RN607_09850</name>
</gene>
<reference evidence="4" key="1">
    <citation type="submission" date="2023-09" db="EMBL/GenBank/DDBJ databases">
        <title>Demequina sp. a novel bacteria isolated from Capsicum annuum.</title>
        <authorList>
            <person name="Humaira Z."/>
            <person name="Lee J."/>
            <person name="Cho D."/>
        </authorList>
    </citation>
    <scope>NUCLEOTIDE SEQUENCE</scope>
    <source>
        <strain evidence="4">PMTSA13</strain>
    </source>
</reference>
<dbReference type="KEGG" id="dcp:RN607_09850"/>
<feature type="chain" id="PRO_5041740902" evidence="2">
    <location>
        <begin position="34"/>
        <end position="580"/>
    </location>
</feature>
<protein>
    <submittedName>
        <fullName evidence="4">Choice-of-anchor I family protein</fullName>
    </submittedName>
</protein>
<dbReference type="InterPro" id="IPR011045">
    <property type="entry name" value="N2O_reductase_N"/>
</dbReference>
<dbReference type="PANTHER" id="PTHR46928">
    <property type="entry name" value="MESENCHYME-SPECIFIC CELL SURFACE GLYCOPROTEIN"/>
    <property type="match status" value="1"/>
</dbReference>
<dbReference type="InterPro" id="IPR052956">
    <property type="entry name" value="Mesenchyme-surface_protein"/>
</dbReference>
<evidence type="ECO:0000256" key="2">
    <source>
        <dbReference type="SAM" id="SignalP"/>
    </source>
</evidence>
<name>A0AA96FDC5_9MICO</name>
<evidence type="ECO:0000256" key="1">
    <source>
        <dbReference type="SAM" id="MobiDB-lite"/>
    </source>
</evidence>
<feature type="signal peptide" evidence="2">
    <location>
        <begin position="1"/>
        <end position="33"/>
    </location>
</feature>
<dbReference type="Pfam" id="PF22494">
    <property type="entry name" value="choice_anch_I"/>
    <property type="match status" value="1"/>
</dbReference>
<dbReference type="EMBL" id="CP134880">
    <property type="protein sequence ID" value="WNM26501.1"/>
    <property type="molecule type" value="Genomic_DNA"/>
</dbReference>
<evidence type="ECO:0000259" key="3">
    <source>
        <dbReference type="Pfam" id="PF22494"/>
    </source>
</evidence>
<sequence>MSLLPHSRPKARRLAVVAALVATCAAVAAPAQAAIVDDPITWSADDASLAMQPIGSFDTGVFDASAQEIVEYHAATQRLFTVDALTGRIRVLDASDPTHPTELFDLVTAGATASDGAAIPSTAQANSVAVREDGLVVVAVENDPKTDAGWLVFFDAAGDGTSLGAVRVGAQPDMVAITPDGSKAVTADEGEPDDATYTIDPEGTITVVALPSDIAASAQADVRTADFHAYEGDSLPEGVRVFGKEVDTVHPVSANLEPEYVTVDQQSRKAYVTLQENNAIAVVDLRSATVTDMWSLGAKDWSAVGLDASDKDGAINIATYPVKGLYMPDTIASYQVRGTTYLVTANEGDAREWGDYEEPVRIKDLGKDGVAPLCDGVLTAAQRSNDELGRLDVSRASGLNADGTCYEELYAFGGRSFSIWTTDGVQVFDSGDDFEQITALAEPDYFNSDNAASDLESRSDAKGPEPEGVTIGKVSGRTYAFIGLERVGGVMVYDITSPTAPTFVTYVNNRDFSVSAEDAIGDGGDEATVLAAAGDLGPEGLTFIPADDSPSGEPLLAVANEVSGTTTLYSLSVLGKPKKH</sequence>
<accession>A0AA96FDC5</accession>